<protein>
    <submittedName>
        <fullName evidence="1">Uncharacterized protein</fullName>
    </submittedName>
</protein>
<dbReference type="EMBL" id="CAJNOB010000004">
    <property type="protein sequence ID" value="CAF0692602.1"/>
    <property type="molecule type" value="Genomic_DNA"/>
</dbReference>
<evidence type="ECO:0000313" key="2">
    <source>
        <dbReference type="Proteomes" id="UP000663859"/>
    </source>
</evidence>
<name>A0A8J2BJJ2_9BACT</name>
<evidence type="ECO:0000313" key="1">
    <source>
        <dbReference type="EMBL" id="CAF0692602.1"/>
    </source>
</evidence>
<organism evidence="1 2">
    <name type="scientific">Candidatus Methylacidithermus pantelleriae</name>
    <dbReference type="NCBI Taxonomy" id="2744239"/>
    <lineage>
        <taxon>Bacteria</taxon>
        <taxon>Pseudomonadati</taxon>
        <taxon>Verrucomicrobiota</taxon>
        <taxon>Methylacidiphilae</taxon>
        <taxon>Methylacidiphilales</taxon>
        <taxon>Methylacidiphilaceae</taxon>
        <taxon>Candidatus Methylacidithermus</taxon>
    </lineage>
</organism>
<keyword evidence="2" id="KW-1185">Reference proteome</keyword>
<dbReference type="AlphaFoldDB" id="A0A8J2BJJ2"/>
<gene>
    <name evidence="1" type="ORF">MPNT_120072</name>
</gene>
<dbReference type="Proteomes" id="UP000663859">
    <property type="component" value="Unassembled WGS sequence"/>
</dbReference>
<sequence length="84" mass="9347">MCLAFFKFFGFYVLFRVGSIGLGAVAKRFFKELSPSMPKEIEEQPGKTVSGVLGEKDTLLAMRGVYQDSPLTSLPAFLLVLSWH</sequence>
<comment type="caution">
    <text evidence="1">The sequence shown here is derived from an EMBL/GenBank/DDBJ whole genome shotgun (WGS) entry which is preliminary data.</text>
</comment>
<accession>A0A8J2BJJ2</accession>
<proteinExistence type="predicted"/>
<reference evidence="1" key="1">
    <citation type="submission" date="2021-02" db="EMBL/GenBank/DDBJ databases">
        <authorList>
            <person name="Cremers G."/>
            <person name="Picone N."/>
        </authorList>
    </citation>
    <scope>NUCLEOTIDE SEQUENCE</scope>
    <source>
        <strain evidence="1">PQ17</strain>
    </source>
</reference>